<dbReference type="Pfam" id="PF00582">
    <property type="entry name" value="Usp"/>
    <property type="match status" value="2"/>
</dbReference>
<dbReference type="CDD" id="cd00293">
    <property type="entry name" value="USP-like"/>
    <property type="match status" value="2"/>
</dbReference>
<organism evidence="3 4">
    <name type="scientific">Roseospira marina</name>
    <dbReference type="NCBI Taxonomy" id="140057"/>
    <lineage>
        <taxon>Bacteria</taxon>
        <taxon>Pseudomonadati</taxon>
        <taxon>Pseudomonadota</taxon>
        <taxon>Alphaproteobacteria</taxon>
        <taxon>Rhodospirillales</taxon>
        <taxon>Rhodospirillaceae</taxon>
        <taxon>Roseospira</taxon>
    </lineage>
</organism>
<feature type="domain" description="UspA" evidence="2">
    <location>
        <begin position="168"/>
        <end position="288"/>
    </location>
</feature>
<dbReference type="Proteomes" id="UP000324065">
    <property type="component" value="Unassembled WGS sequence"/>
</dbReference>
<name>A0A5M6IDQ6_9PROT</name>
<dbReference type="OrthoDB" id="9804721at2"/>
<dbReference type="SUPFAM" id="SSF52402">
    <property type="entry name" value="Adenine nucleotide alpha hydrolases-like"/>
    <property type="match status" value="2"/>
</dbReference>
<gene>
    <name evidence="3" type="ORF">F1188_06010</name>
</gene>
<dbReference type="RefSeq" id="WP_150061489.1">
    <property type="nucleotide sequence ID" value="NZ_JACHII010000006.1"/>
</dbReference>
<reference evidence="3 4" key="1">
    <citation type="submission" date="2019-09" db="EMBL/GenBank/DDBJ databases">
        <title>Genome sequence of Roseospira marina, one of the more divergent members of the non-sulfur purple photosynthetic bacterial family, the Rhodospirillaceae.</title>
        <authorList>
            <person name="Meyer T."/>
            <person name="Kyndt J."/>
        </authorList>
    </citation>
    <scope>NUCLEOTIDE SEQUENCE [LARGE SCALE GENOMIC DNA]</scope>
    <source>
        <strain evidence="3 4">DSM 15113</strain>
    </source>
</reference>
<protein>
    <submittedName>
        <fullName evidence="3">Universal stress protein</fullName>
    </submittedName>
</protein>
<dbReference type="PRINTS" id="PR01438">
    <property type="entry name" value="UNVRSLSTRESS"/>
</dbReference>
<accession>A0A5M6IDQ6</accession>
<comment type="similarity">
    <text evidence="1">Belongs to the universal stress protein A family.</text>
</comment>
<keyword evidence="4" id="KW-1185">Reference proteome</keyword>
<dbReference type="InterPro" id="IPR006015">
    <property type="entry name" value="Universal_stress_UspA"/>
</dbReference>
<sequence length="288" mass="30320">MTRILACIDGSAYATSVCDLTAWAAPRLDASVEILQVVQRSDAVAARHDLSGAIGLGVKSELLEELTRIDQEQGRLAIERGRVLLAAAEQRLTEAGVREVTPLHRHGDIVETIVEREADADLVVVGKRGVSSAGDTEHIGALIEQVVRASVKPVLIASSRITTPRVAVVAFDGSAAATRALDVVATSPLFAGLDVHVIVAGADDTTHRRCLDTAVIRLSERRPEGGAAPVATLLSGAADKALSGYMTDQPDALLVMGAYGHSPLRSFFLGSTTTSTIRTVHSPVLLVR</sequence>
<dbReference type="AlphaFoldDB" id="A0A5M6IDQ6"/>
<dbReference type="PANTHER" id="PTHR46268:SF6">
    <property type="entry name" value="UNIVERSAL STRESS PROTEIN UP12"/>
    <property type="match status" value="1"/>
</dbReference>
<feature type="domain" description="UspA" evidence="2">
    <location>
        <begin position="2"/>
        <end position="156"/>
    </location>
</feature>
<dbReference type="PANTHER" id="PTHR46268">
    <property type="entry name" value="STRESS RESPONSE PROTEIN NHAX"/>
    <property type="match status" value="1"/>
</dbReference>
<evidence type="ECO:0000313" key="3">
    <source>
        <dbReference type="EMBL" id="KAA5606420.1"/>
    </source>
</evidence>
<dbReference type="Gene3D" id="3.40.50.12370">
    <property type="match status" value="1"/>
</dbReference>
<dbReference type="InterPro" id="IPR006016">
    <property type="entry name" value="UspA"/>
</dbReference>
<comment type="caution">
    <text evidence="3">The sequence shown here is derived from an EMBL/GenBank/DDBJ whole genome shotgun (WGS) entry which is preliminary data.</text>
</comment>
<proteinExistence type="inferred from homology"/>
<dbReference type="EMBL" id="VWPJ01000004">
    <property type="protein sequence ID" value="KAA5606420.1"/>
    <property type="molecule type" value="Genomic_DNA"/>
</dbReference>
<evidence type="ECO:0000256" key="1">
    <source>
        <dbReference type="ARBA" id="ARBA00008791"/>
    </source>
</evidence>
<evidence type="ECO:0000259" key="2">
    <source>
        <dbReference type="Pfam" id="PF00582"/>
    </source>
</evidence>
<evidence type="ECO:0000313" key="4">
    <source>
        <dbReference type="Proteomes" id="UP000324065"/>
    </source>
</evidence>